<accession>A0AAD3H4M4</accession>
<dbReference type="EMBL" id="BLLK01000038">
    <property type="protein sequence ID" value="GFH49774.1"/>
    <property type="molecule type" value="Genomic_DNA"/>
</dbReference>
<gene>
    <name evidence="3" type="ORF">CTEN210_06250</name>
</gene>
<comment type="caution">
    <text evidence="3">The sequence shown here is derived from an EMBL/GenBank/DDBJ whole genome shotgun (WGS) entry which is preliminary data.</text>
</comment>
<dbReference type="PANTHER" id="PTHR36423:SF2">
    <property type="entry name" value="AFR070WP"/>
    <property type="match status" value="1"/>
</dbReference>
<feature type="region of interest" description="Disordered" evidence="1">
    <location>
        <begin position="72"/>
        <end position="102"/>
    </location>
</feature>
<feature type="region of interest" description="Disordered" evidence="1">
    <location>
        <begin position="128"/>
        <end position="147"/>
    </location>
</feature>
<reference evidence="3 4" key="1">
    <citation type="journal article" date="2021" name="Sci. Rep.">
        <title>The genome of the diatom Chaetoceros tenuissimus carries an ancient integrated fragment of an extant virus.</title>
        <authorList>
            <person name="Hongo Y."/>
            <person name="Kimura K."/>
            <person name="Takaki Y."/>
            <person name="Yoshida Y."/>
            <person name="Baba S."/>
            <person name="Kobayashi G."/>
            <person name="Nagasaki K."/>
            <person name="Hano T."/>
            <person name="Tomaru Y."/>
        </authorList>
    </citation>
    <scope>NUCLEOTIDE SEQUENCE [LARGE SCALE GENOMIC DNA]</scope>
    <source>
        <strain evidence="3 4">NIES-3715</strain>
    </source>
</reference>
<name>A0AAD3H4M4_9STRA</name>
<dbReference type="PANTHER" id="PTHR36423">
    <property type="entry name" value="AFR070WP"/>
    <property type="match status" value="1"/>
</dbReference>
<dbReference type="Proteomes" id="UP001054902">
    <property type="component" value="Unassembled WGS sequence"/>
</dbReference>
<keyword evidence="2" id="KW-0732">Signal</keyword>
<dbReference type="Pfam" id="PF08883">
    <property type="entry name" value="DOPA_dioxygen"/>
    <property type="match status" value="1"/>
</dbReference>
<dbReference type="SUPFAM" id="SSF143410">
    <property type="entry name" value="DOPA-like"/>
    <property type="match status" value="1"/>
</dbReference>
<dbReference type="Gene3D" id="3.30.70.1240">
    <property type="entry name" value="DOPA-like domains"/>
    <property type="match status" value="1"/>
</dbReference>
<sequence>MSRMLSLLPLFLLSHASFAEIDPFQQEILPEGGVRNIGQVCHASNNQECSRDSKSKLVQNSTIHTFNASNVADMSNSTRRQQEKQSGIIKEQGKIKKDATQEGTCHESLSSINDFSNCQQDEKEINIELPSTPQSPVSPSKEESKPSRNLSNYKVFVYYSGNEEAQNAIFLRERMKMKFKSMKFFPLQDRIVGHHPKKMWEVSFESEIREGIYHDVIEYLESHSRGLSVLIHPERYDSGDDLYWINEAFPQGD</sequence>
<proteinExistence type="predicted"/>
<organism evidence="3 4">
    <name type="scientific">Chaetoceros tenuissimus</name>
    <dbReference type="NCBI Taxonomy" id="426638"/>
    <lineage>
        <taxon>Eukaryota</taxon>
        <taxon>Sar</taxon>
        <taxon>Stramenopiles</taxon>
        <taxon>Ochrophyta</taxon>
        <taxon>Bacillariophyta</taxon>
        <taxon>Coscinodiscophyceae</taxon>
        <taxon>Chaetocerotophycidae</taxon>
        <taxon>Chaetocerotales</taxon>
        <taxon>Chaetocerotaceae</taxon>
        <taxon>Chaetoceros</taxon>
    </lineage>
</organism>
<dbReference type="InterPro" id="IPR023389">
    <property type="entry name" value="DOPA-like_sf"/>
</dbReference>
<evidence type="ECO:0000313" key="4">
    <source>
        <dbReference type="Proteomes" id="UP001054902"/>
    </source>
</evidence>
<protein>
    <submittedName>
        <fullName evidence="3">DOPA 4,5-dioxygenase</fullName>
    </submittedName>
</protein>
<evidence type="ECO:0000313" key="3">
    <source>
        <dbReference type="EMBL" id="GFH49774.1"/>
    </source>
</evidence>
<evidence type="ECO:0000256" key="2">
    <source>
        <dbReference type="SAM" id="SignalP"/>
    </source>
</evidence>
<feature type="compositionally biased region" description="Basic and acidic residues" evidence="1">
    <location>
        <begin position="91"/>
        <end position="100"/>
    </location>
</feature>
<keyword evidence="4" id="KW-1185">Reference proteome</keyword>
<evidence type="ECO:0000256" key="1">
    <source>
        <dbReference type="SAM" id="MobiDB-lite"/>
    </source>
</evidence>
<dbReference type="InterPro" id="IPR014980">
    <property type="entry name" value="DOPA_dioxygen"/>
</dbReference>
<feature type="chain" id="PRO_5042037008" evidence="2">
    <location>
        <begin position="20"/>
        <end position="253"/>
    </location>
</feature>
<dbReference type="AlphaFoldDB" id="A0AAD3H4M4"/>
<feature type="signal peptide" evidence="2">
    <location>
        <begin position="1"/>
        <end position="19"/>
    </location>
</feature>